<name>A0AAN8P351_POLSC</name>
<evidence type="ECO:0000256" key="2">
    <source>
        <dbReference type="ARBA" id="ARBA00004496"/>
    </source>
</evidence>
<evidence type="ECO:0000313" key="14">
    <source>
        <dbReference type="EMBL" id="KAK6642367.1"/>
    </source>
</evidence>
<feature type="compositionally biased region" description="Polar residues" evidence="10">
    <location>
        <begin position="334"/>
        <end position="345"/>
    </location>
</feature>
<feature type="compositionally biased region" description="Low complexity" evidence="10">
    <location>
        <begin position="375"/>
        <end position="393"/>
    </location>
</feature>
<dbReference type="PANTHER" id="PTHR13589">
    <property type="entry name" value="CREB-REGULATED TRANSCRIPTION COACTIVATOR"/>
    <property type="match status" value="1"/>
</dbReference>
<feature type="region of interest" description="Disordered" evidence="10">
    <location>
        <begin position="538"/>
        <end position="581"/>
    </location>
</feature>
<dbReference type="GO" id="GO:0051289">
    <property type="term" value="P:protein homotetramerization"/>
    <property type="evidence" value="ECO:0007669"/>
    <property type="project" value="InterPro"/>
</dbReference>
<feature type="domain" description="Transducer of regulated CREB activity C-terminal" evidence="13">
    <location>
        <begin position="583"/>
        <end position="659"/>
    </location>
</feature>
<dbReference type="EMBL" id="JAWJWE010000002">
    <property type="protein sequence ID" value="KAK6642367.1"/>
    <property type="molecule type" value="Genomic_DNA"/>
</dbReference>
<dbReference type="InterPro" id="IPR024784">
    <property type="entry name" value="TORC_M"/>
</dbReference>
<feature type="domain" description="Transducer of regulated CREB activity middle" evidence="12">
    <location>
        <begin position="183"/>
        <end position="260"/>
    </location>
</feature>
<evidence type="ECO:0000256" key="6">
    <source>
        <dbReference type="ARBA" id="ARBA00023015"/>
    </source>
</evidence>
<gene>
    <name evidence="14" type="ORF">RUM43_003868</name>
</gene>
<dbReference type="Proteomes" id="UP001372834">
    <property type="component" value="Unassembled WGS sequence"/>
</dbReference>
<evidence type="ECO:0000256" key="4">
    <source>
        <dbReference type="ARBA" id="ARBA00022490"/>
    </source>
</evidence>
<keyword evidence="9" id="KW-0539">Nucleus</keyword>
<feature type="region of interest" description="Disordered" evidence="10">
    <location>
        <begin position="372"/>
        <end position="446"/>
    </location>
</feature>
<dbReference type="InterPro" id="IPR024786">
    <property type="entry name" value="TORC"/>
</dbReference>
<evidence type="ECO:0000313" key="15">
    <source>
        <dbReference type="Proteomes" id="UP001372834"/>
    </source>
</evidence>
<dbReference type="AlphaFoldDB" id="A0AAN8P351"/>
<feature type="compositionally biased region" description="Basic and acidic residues" evidence="10">
    <location>
        <begin position="182"/>
        <end position="192"/>
    </location>
</feature>
<feature type="domain" description="Transducer of regulated CREB activity N-terminal" evidence="11">
    <location>
        <begin position="3"/>
        <end position="62"/>
    </location>
</feature>
<dbReference type="GO" id="GO:0045944">
    <property type="term" value="P:positive regulation of transcription by RNA polymerase II"/>
    <property type="evidence" value="ECO:0007669"/>
    <property type="project" value="TreeGrafter"/>
</dbReference>
<comment type="subcellular location">
    <subcellularLocation>
        <location evidence="2">Cytoplasm</location>
    </subcellularLocation>
    <subcellularLocation>
        <location evidence="1">Nucleus</location>
    </subcellularLocation>
</comment>
<organism evidence="14 15">
    <name type="scientific">Polyplax serrata</name>
    <name type="common">Common mouse louse</name>
    <dbReference type="NCBI Taxonomy" id="468196"/>
    <lineage>
        <taxon>Eukaryota</taxon>
        <taxon>Metazoa</taxon>
        <taxon>Ecdysozoa</taxon>
        <taxon>Arthropoda</taxon>
        <taxon>Hexapoda</taxon>
        <taxon>Insecta</taxon>
        <taxon>Pterygota</taxon>
        <taxon>Neoptera</taxon>
        <taxon>Paraneoptera</taxon>
        <taxon>Psocodea</taxon>
        <taxon>Troctomorpha</taxon>
        <taxon>Phthiraptera</taxon>
        <taxon>Anoplura</taxon>
        <taxon>Polyplacidae</taxon>
        <taxon>Polyplax</taxon>
    </lineage>
</organism>
<feature type="compositionally biased region" description="Low complexity" evidence="10">
    <location>
        <begin position="244"/>
        <end position="268"/>
    </location>
</feature>
<feature type="compositionally biased region" description="Polar residues" evidence="10">
    <location>
        <begin position="279"/>
        <end position="321"/>
    </location>
</feature>
<dbReference type="GO" id="GO:0005737">
    <property type="term" value="C:cytoplasm"/>
    <property type="evidence" value="ECO:0007669"/>
    <property type="project" value="UniProtKB-SubCell"/>
</dbReference>
<feature type="compositionally biased region" description="Polar residues" evidence="10">
    <location>
        <begin position="394"/>
        <end position="431"/>
    </location>
</feature>
<evidence type="ECO:0000256" key="7">
    <source>
        <dbReference type="ARBA" id="ARBA00023159"/>
    </source>
</evidence>
<evidence type="ECO:0000259" key="11">
    <source>
        <dbReference type="Pfam" id="PF12884"/>
    </source>
</evidence>
<feature type="compositionally biased region" description="Low complexity" evidence="10">
    <location>
        <begin position="568"/>
        <end position="581"/>
    </location>
</feature>
<comment type="caution">
    <text evidence="14">The sequence shown here is derived from an EMBL/GenBank/DDBJ whole genome shotgun (WGS) entry which is preliminary data.</text>
</comment>
<feature type="compositionally biased region" description="Polar residues" evidence="10">
    <location>
        <begin position="538"/>
        <end position="561"/>
    </location>
</feature>
<dbReference type="InterPro" id="IPR024785">
    <property type="entry name" value="TORC_C"/>
</dbReference>
<evidence type="ECO:0000256" key="3">
    <source>
        <dbReference type="ARBA" id="ARBA00007167"/>
    </source>
</evidence>
<keyword evidence="4" id="KW-0963">Cytoplasm</keyword>
<evidence type="ECO:0000256" key="1">
    <source>
        <dbReference type="ARBA" id="ARBA00004123"/>
    </source>
</evidence>
<sequence length="662" mass="72052">MANPRKFSEKIALHNQKQAEETARFEQIMREVSDATNKMNSLAKQHLHISPTLGSFRGGSLPNVNHVASNTVENKVGLQILSLTTDRPNASHLEELNKSGRADAQVVYRDRGRSVGVGPMRSRPIEKRIDTSPYGGAYLSPPPDTNWRRTNSDSALHQSTQDVGQRRQHHDSQILGISFNDKTSEQRPRSCYEDSLVPGINIHPSHNEPGTVQIPIGNNTGSLPDLTSFHFPSPLPTPLDQEDPSSSFSTSPQGTSPCTLSPSLSLRSRPLEKFPFGASSPQESRVPSPHSNIHPQVQNRQIHSSTQRQFYTTSPRLQNLTVGPPSPGGSHSPTQNSSLQGVTQDHSATISVDNYSQPKFVYQNSPLSPTLVNCSLSPPSDLSPQQSQTPQQQINTLNTYRNPTPNRPSPQNSPGLSIQQYRSTSPGDSHNSAPPSPASPVGSPGANTFTDSNYFISHAQQAAALQQHFEQFNMHCIKCYDVLCARAQDWCQLVHSLVESGSGWSAHLQMDTPSSGSITYITSPNSSTTTQVITSEDGVNQDLGTETGYYNTSPSQLQYSRSTGGGSTQQTTPQTPNTPSSIPDIILTDFSSSTTDDLTKPSLASAMSGSFDSDLFPSDETLRAGLGPIDFDGFQMLTDPDMNVISDPSAEDHFRLDRLDRL</sequence>
<protein>
    <recommendedName>
        <fullName evidence="16">CREB-regulated transcription coactivator 1</fullName>
    </recommendedName>
</protein>
<evidence type="ECO:0000259" key="12">
    <source>
        <dbReference type="Pfam" id="PF12885"/>
    </source>
</evidence>
<keyword evidence="7" id="KW-0010">Activator</keyword>
<dbReference type="Pfam" id="PF12886">
    <property type="entry name" value="TORC_C"/>
    <property type="match status" value="1"/>
</dbReference>
<evidence type="ECO:0000259" key="13">
    <source>
        <dbReference type="Pfam" id="PF12886"/>
    </source>
</evidence>
<evidence type="ECO:0000256" key="9">
    <source>
        <dbReference type="ARBA" id="ARBA00023242"/>
    </source>
</evidence>
<evidence type="ECO:0000256" key="10">
    <source>
        <dbReference type="SAM" id="MobiDB-lite"/>
    </source>
</evidence>
<evidence type="ECO:0000256" key="8">
    <source>
        <dbReference type="ARBA" id="ARBA00023163"/>
    </source>
</evidence>
<dbReference type="Pfam" id="PF12884">
    <property type="entry name" value="TORC_N"/>
    <property type="match status" value="1"/>
</dbReference>
<dbReference type="PANTHER" id="PTHR13589:SF15">
    <property type="entry name" value="CREB-REGULATED TRANSCRIPTION COACTIVATOR, ISOFORM B"/>
    <property type="match status" value="1"/>
</dbReference>
<dbReference type="GO" id="GO:0008140">
    <property type="term" value="F:cAMP response element binding protein binding"/>
    <property type="evidence" value="ECO:0007669"/>
    <property type="project" value="InterPro"/>
</dbReference>
<feature type="compositionally biased region" description="Polar residues" evidence="10">
    <location>
        <begin position="152"/>
        <end position="163"/>
    </location>
</feature>
<feature type="region of interest" description="Disordered" evidence="10">
    <location>
        <begin position="126"/>
        <end position="345"/>
    </location>
</feature>
<keyword evidence="5" id="KW-0597">Phosphoprotein</keyword>
<keyword evidence="6" id="KW-0805">Transcription regulation</keyword>
<dbReference type="InterPro" id="IPR024783">
    <property type="entry name" value="TORC_N"/>
</dbReference>
<evidence type="ECO:0008006" key="16">
    <source>
        <dbReference type="Google" id="ProtNLM"/>
    </source>
</evidence>
<reference evidence="14 15" key="1">
    <citation type="submission" date="2023-10" db="EMBL/GenBank/DDBJ databases">
        <title>Genomes of two closely related lineages of the louse Polyplax serrata with different host specificities.</title>
        <authorList>
            <person name="Martinu J."/>
            <person name="Tarabai H."/>
            <person name="Stefka J."/>
            <person name="Hypsa V."/>
        </authorList>
    </citation>
    <scope>NUCLEOTIDE SEQUENCE [LARGE SCALE GENOMIC DNA]</scope>
    <source>
        <strain evidence="14">HR10_N</strain>
    </source>
</reference>
<dbReference type="GO" id="GO:0005634">
    <property type="term" value="C:nucleus"/>
    <property type="evidence" value="ECO:0007669"/>
    <property type="project" value="UniProtKB-SubCell"/>
</dbReference>
<dbReference type="Pfam" id="PF12885">
    <property type="entry name" value="TORC_M"/>
    <property type="match status" value="1"/>
</dbReference>
<keyword evidence="8" id="KW-0804">Transcription</keyword>
<proteinExistence type="inferred from homology"/>
<evidence type="ECO:0000256" key="5">
    <source>
        <dbReference type="ARBA" id="ARBA00022553"/>
    </source>
</evidence>
<accession>A0AAN8P351</accession>
<comment type="similarity">
    <text evidence="3">Belongs to the TORC family.</text>
</comment>